<dbReference type="Proteomes" id="UP000266691">
    <property type="component" value="Unassembled WGS sequence"/>
</dbReference>
<comment type="pathway">
    <text evidence="4 19">Cell wall biogenesis; peptidoglycan biosynthesis.</text>
</comment>
<dbReference type="EC" id="1.3.1.98" evidence="5 19"/>
<dbReference type="SUPFAM" id="SSF56194">
    <property type="entry name" value="Uridine diphospho-N-Acetylenolpyruvylglucosamine reductase, MurB, C-terminal domain"/>
    <property type="match status" value="1"/>
</dbReference>
<protein>
    <recommendedName>
        <fullName evidence="6 19">UDP-N-acetylenolpyruvoylglucosamine reductase</fullName>
        <ecNumber evidence="5 19">1.3.1.98</ecNumber>
    </recommendedName>
    <alternativeName>
        <fullName evidence="17 19">UDP-N-acetylmuramate dehydrogenase</fullName>
    </alternativeName>
</protein>
<keyword evidence="13 19" id="KW-0573">Peptidoglycan synthesis</keyword>
<keyword evidence="12 19" id="KW-0133">Cell shape</keyword>
<dbReference type="Gene3D" id="3.30.43.10">
    <property type="entry name" value="Uridine Diphospho-n-acetylenolpyruvylglucosamine Reductase, domain 2"/>
    <property type="match status" value="1"/>
</dbReference>
<evidence type="ECO:0000313" key="24">
    <source>
        <dbReference type="Proteomes" id="UP000321621"/>
    </source>
</evidence>
<dbReference type="GO" id="GO:0008762">
    <property type="term" value="F:UDP-N-acetylmuramate dehydrogenase activity"/>
    <property type="evidence" value="ECO:0007669"/>
    <property type="project" value="UniProtKB-UniRule"/>
</dbReference>
<dbReference type="InterPro" id="IPR036635">
    <property type="entry name" value="MurB_C_sf"/>
</dbReference>
<comment type="subcellular location">
    <subcellularLocation>
        <location evidence="3 19">Cytoplasm</location>
    </subcellularLocation>
</comment>
<evidence type="ECO:0000313" key="23">
    <source>
        <dbReference type="Proteomes" id="UP000266691"/>
    </source>
</evidence>
<dbReference type="InterPro" id="IPR016166">
    <property type="entry name" value="FAD-bd_PCMH"/>
</dbReference>
<keyword evidence="15 19" id="KW-0131">Cell cycle</keyword>
<evidence type="ECO:0000256" key="6">
    <source>
        <dbReference type="ARBA" id="ARBA00015188"/>
    </source>
</evidence>
<evidence type="ECO:0000256" key="13">
    <source>
        <dbReference type="ARBA" id="ARBA00022984"/>
    </source>
</evidence>
<dbReference type="InterPro" id="IPR011601">
    <property type="entry name" value="MurB_C"/>
</dbReference>
<comment type="caution">
    <text evidence="21">The sequence shown here is derived from an EMBL/GenBank/DDBJ whole genome shotgun (WGS) entry which is preliminary data.</text>
</comment>
<dbReference type="PANTHER" id="PTHR21071:SF4">
    <property type="entry name" value="UDP-N-ACETYLENOLPYRUVOYLGLUCOSAMINE REDUCTASE"/>
    <property type="match status" value="1"/>
</dbReference>
<dbReference type="PROSITE" id="PS51387">
    <property type="entry name" value="FAD_PCMH"/>
    <property type="match status" value="1"/>
</dbReference>
<comment type="cofactor">
    <cofactor evidence="1 19">
        <name>FAD</name>
        <dbReference type="ChEBI" id="CHEBI:57692"/>
    </cofactor>
</comment>
<dbReference type="UniPathway" id="UPA00219"/>
<evidence type="ECO:0000256" key="15">
    <source>
        <dbReference type="ARBA" id="ARBA00023306"/>
    </source>
</evidence>
<reference evidence="21 23" key="1">
    <citation type="submission" date="2018-08" db="EMBL/GenBank/DDBJ databases">
        <title>Proposal of Muricauda 72 sp.nov. and Muricauda NH166 sp.nov., isolated from seawater.</title>
        <authorList>
            <person name="Cheng H."/>
            <person name="Wu Y.-H."/>
            <person name="Guo L.-L."/>
            <person name="Xu X.-W."/>
        </authorList>
    </citation>
    <scope>NUCLEOTIDE SEQUENCE [LARGE SCALE GENOMIC DNA]</scope>
    <source>
        <strain evidence="21 23">72</strain>
    </source>
</reference>
<comment type="similarity">
    <text evidence="19">Belongs to the MurB family.</text>
</comment>
<name>A0A3A1NSE5_9FLAO</name>
<evidence type="ECO:0000256" key="8">
    <source>
        <dbReference type="ARBA" id="ARBA00022618"/>
    </source>
</evidence>
<evidence type="ECO:0000256" key="12">
    <source>
        <dbReference type="ARBA" id="ARBA00022960"/>
    </source>
</evidence>
<dbReference type="Gene3D" id="3.30.465.10">
    <property type="match status" value="1"/>
</dbReference>
<sequence length="338" mass="37818">MNILENISLKPYNTFGIDAKARFFVDITGLVQLQKVLELKAYPKKFIISGGSNMLLTKDIDALVMHIKLEGISIVDENEDTVEIKAMAGENWHKLVLWCLDRGYGGIENLSLIPGNVGTAPIQNIGAYGVELKDVFVSCTAMEMATGELVAFDKDECHFGYRESIFKNEAKGKYIITSVNLRLTKRDHELHTGYGAIEGELKNMGIVYPTIRDISDAVIAIRRSKLPDPKELGNSGSFFKNPVISKKAFDKFIKKNPKAPHYETNDDQFKIPAGWLIEQCGFKGKRFGDAGVHDKQALVLVNYGNATGQEILALSEQIQEEVHKRFRIKIQPEVNIIK</sequence>
<dbReference type="GO" id="GO:0051301">
    <property type="term" value="P:cell division"/>
    <property type="evidence" value="ECO:0007669"/>
    <property type="project" value="UniProtKB-KW"/>
</dbReference>
<dbReference type="GO" id="GO:0008360">
    <property type="term" value="P:regulation of cell shape"/>
    <property type="evidence" value="ECO:0007669"/>
    <property type="project" value="UniProtKB-KW"/>
</dbReference>
<dbReference type="NCBIfam" id="NF000755">
    <property type="entry name" value="PRK00046.1"/>
    <property type="match status" value="1"/>
</dbReference>
<keyword evidence="24" id="KW-1185">Reference proteome</keyword>
<comment type="catalytic activity">
    <reaction evidence="18 19">
        <text>UDP-N-acetyl-alpha-D-muramate + NADP(+) = UDP-N-acetyl-3-O-(1-carboxyvinyl)-alpha-D-glucosamine + NADPH + H(+)</text>
        <dbReference type="Rhea" id="RHEA:12248"/>
        <dbReference type="ChEBI" id="CHEBI:15378"/>
        <dbReference type="ChEBI" id="CHEBI:57783"/>
        <dbReference type="ChEBI" id="CHEBI:58349"/>
        <dbReference type="ChEBI" id="CHEBI:68483"/>
        <dbReference type="ChEBI" id="CHEBI:70757"/>
        <dbReference type="EC" id="1.3.1.98"/>
    </reaction>
</comment>
<gene>
    <name evidence="19 22" type="primary">murB</name>
    <name evidence="21" type="ORF">D2V05_01280</name>
    <name evidence="22" type="ORF">FQ017_01270</name>
</gene>
<keyword evidence="9 19" id="KW-0285">Flavoprotein</keyword>
<evidence type="ECO:0000256" key="19">
    <source>
        <dbReference type="HAMAP-Rule" id="MF_00037"/>
    </source>
</evidence>
<evidence type="ECO:0000256" key="11">
    <source>
        <dbReference type="ARBA" id="ARBA00022857"/>
    </source>
</evidence>
<keyword evidence="10 19" id="KW-0274">FAD</keyword>
<dbReference type="InterPro" id="IPR016169">
    <property type="entry name" value="FAD-bd_PCMH_sub2"/>
</dbReference>
<keyword evidence="7 19" id="KW-0963">Cytoplasm</keyword>
<keyword evidence="11 19" id="KW-0521">NADP</keyword>
<dbReference type="EMBL" id="QXFI01000008">
    <property type="protein sequence ID" value="RIV47160.1"/>
    <property type="molecule type" value="Genomic_DNA"/>
</dbReference>
<evidence type="ECO:0000256" key="16">
    <source>
        <dbReference type="ARBA" id="ARBA00023316"/>
    </source>
</evidence>
<keyword evidence="14 19" id="KW-0560">Oxidoreductase</keyword>
<keyword evidence="8 19" id="KW-0132">Cell division</keyword>
<feature type="active site" description="Proton donor" evidence="19">
    <location>
        <position position="237"/>
    </location>
</feature>
<accession>A0A3A1NSE5</accession>
<evidence type="ECO:0000256" key="2">
    <source>
        <dbReference type="ARBA" id="ARBA00003921"/>
    </source>
</evidence>
<evidence type="ECO:0000256" key="4">
    <source>
        <dbReference type="ARBA" id="ARBA00004752"/>
    </source>
</evidence>
<evidence type="ECO:0000256" key="1">
    <source>
        <dbReference type="ARBA" id="ARBA00001974"/>
    </source>
</evidence>
<dbReference type="OrthoDB" id="9804753at2"/>
<feature type="active site" evidence="19">
    <location>
        <position position="162"/>
    </location>
</feature>
<evidence type="ECO:0000256" key="18">
    <source>
        <dbReference type="ARBA" id="ARBA00048914"/>
    </source>
</evidence>
<dbReference type="NCBIfam" id="TIGR00179">
    <property type="entry name" value="murB"/>
    <property type="match status" value="1"/>
</dbReference>
<dbReference type="EMBL" id="VNWK01000008">
    <property type="protein sequence ID" value="TXK00860.1"/>
    <property type="molecule type" value="Genomic_DNA"/>
</dbReference>
<proteinExistence type="inferred from homology"/>
<evidence type="ECO:0000256" key="17">
    <source>
        <dbReference type="ARBA" id="ARBA00031026"/>
    </source>
</evidence>
<keyword evidence="16 19" id="KW-0961">Cell wall biogenesis/degradation</keyword>
<evidence type="ECO:0000256" key="7">
    <source>
        <dbReference type="ARBA" id="ARBA00022490"/>
    </source>
</evidence>
<evidence type="ECO:0000256" key="3">
    <source>
        <dbReference type="ARBA" id="ARBA00004496"/>
    </source>
</evidence>
<dbReference type="SUPFAM" id="SSF56176">
    <property type="entry name" value="FAD-binding/transporter-associated domain-like"/>
    <property type="match status" value="1"/>
</dbReference>
<dbReference type="InterPro" id="IPR016167">
    <property type="entry name" value="FAD-bd_PCMH_sub1"/>
</dbReference>
<dbReference type="HAMAP" id="MF_00037">
    <property type="entry name" value="MurB"/>
    <property type="match status" value="1"/>
</dbReference>
<reference evidence="22 24" key="2">
    <citation type="submission" date="2019-07" db="EMBL/GenBank/DDBJ databases">
        <title>Draft genome of two Muricauda strains isolated from deep sea.</title>
        <authorList>
            <person name="Sun C."/>
        </authorList>
    </citation>
    <scope>NUCLEOTIDE SEQUENCE [LARGE SCALE GENOMIC DNA]</scope>
    <source>
        <strain evidence="22 24">72</strain>
    </source>
</reference>
<evidence type="ECO:0000313" key="22">
    <source>
        <dbReference type="EMBL" id="TXK00860.1"/>
    </source>
</evidence>
<organism evidence="21 23">
    <name type="scientific">Flagellimonas pelagia</name>
    <dbReference type="NCBI Taxonomy" id="2306998"/>
    <lineage>
        <taxon>Bacteria</taxon>
        <taxon>Pseudomonadati</taxon>
        <taxon>Bacteroidota</taxon>
        <taxon>Flavobacteriia</taxon>
        <taxon>Flavobacteriales</taxon>
        <taxon>Flavobacteriaceae</taxon>
        <taxon>Flagellimonas</taxon>
    </lineage>
</organism>
<dbReference type="Pfam" id="PF02873">
    <property type="entry name" value="MurB_C"/>
    <property type="match status" value="1"/>
</dbReference>
<evidence type="ECO:0000313" key="21">
    <source>
        <dbReference type="EMBL" id="RIV47160.1"/>
    </source>
</evidence>
<dbReference type="Proteomes" id="UP000321621">
    <property type="component" value="Unassembled WGS sequence"/>
</dbReference>
<dbReference type="Gene3D" id="3.90.78.10">
    <property type="entry name" value="UDP-N-acetylenolpyruvoylglucosamine reductase, C-terminal domain"/>
    <property type="match status" value="1"/>
</dbReference>
<feature type="active site" evidence="19">
    <location>
        <position position="333"/>
    </location>
</feature>
<dbReference type="InterPro" id="IPR036318">
    <property type="entry name" value="FAD-bd_PCMH-like_sf"/>
</dbReference>
<comment type="function">
    <text evidence="2 19">Cell wall formation.</text>
</comment>
<evidence type="ECO:0000256" key="9">
    <source>
        <dbReference type="ARBA" id="ARBA00022630"/>
    </source>
</evidence>
<dbReference type="GO" id="GO:0071949">
    <property type="term" value="F:FAD binding"/>
    <property type="evidence" value="ECO:0007669"/>
    <property type="project" value="InterPro"/>
</dbReference>
<dbReference type="PANTHER" id="PTHR21071">
    <property type="entry name" value="UDP-N-ACETYLENOLPYRUVOYLGLUCOSAMINE REDUCTASE"/>
    <property type="match status" value="1"/>
</dbReference>
<dbReference type="GO" id="GO:0071555">
    <property type="term" value="P:cell wall organization"/>
    <property type="evidence" value="ECO:0007669"/>
    <property type="project" value="UniProtKB-KW"/>
</dbReference>
<dbReference type="GO" id="GO:0009252">
    <property type="term" value="P:peptidoglycan biosynthetic process"/>
    <property type="evidence" value="ECO:0007669"/>
    <property type="project" value="UniProtKB-UniRule"/>
</dbReference>
<evidence type="ECO:0000256" key="10">
    <source>
        <dbReference type="ARBA" id="ARBA00022827"/>
    </source>
</evidence>
<evidence type="ECO:0000256" key="5">
    <source>
        <dbReference type="ARBA" id="ARBA00012518"/>
    </source>
</evidence>
<dbReference type="InterPro" id="IPR003170">
    <property type="entry name" value="MurB"/>
</dbReference>
<evidence type="ECO:0000256" key="14">
    <source>
        <dbReference type="ARBA" id="ARBA00023002"/>
    </source>
</evidence>
<dbReference type="InterPro" id="IPR006094">
    <property type="entry name" value="Oxid_FAD_bind_N"/>
</dbReference>
<dbReference type="RefSeq" id="WP_119645798.1">
    <property type="nucleotide sequence ID" value="NZ_QXFI01000008.1"/>
</dbReference>
<dbReference type="GO" id="GO:0005829">
    <property type="term" value="C:cytosol"/>
    <property type="evidence" value="ECO:0007669"/>
    <property type="project" value="TreeGrafter"/>
</dbReference>
<dbReference type="AlphaFoldDB" id="A0A3A1NSE5"/>
<feature type="domain" description="FAD-binding PCMH-type" evidence="20">
    <location>
        <begin position="17"/>
        <end position="186"/>
    </location>
</feature>
<dbReference type="Pfam" id="PF01565">
    <property type="entry name" value="FAD_binding_4"/>
    <property type="match status" value="1"/>
</dbReference>
<evidence type="ECO:0000259" key="20">
    <source>
        <dbReference type="PROSITE" id="PS51387"/>
    </source>
</evidence>